<keyword evidence="2" id="KW-1185">Reference proteome</keyword>
<name>A0ABS6WDF1_9BIFI</name>
<evidence type="ECO:0000313" key="2">
    <source>
        <dbReference type="Proteomes" id="UP000812844"/>
    </source>
</evidence>
<dbReference type="Proteomes" id="UP000812844">
    <property type="component" value="Unassembled WGS sequence"/>
</dbReference>
<evidence type="ECO:0000313" key="1">
    <source>
        <dbReference type="EMBL" id="MBW3083746.1"/>
    </source>
</evidence>
<dbReference type="EMBL" id="JAHBBD010000035">
    <property type="protein sequence ID" value="MBW3083746.1"/>
    <property type="molecule type" value="Genomic_DNA"/>
</dbReference>
<accession>A0ABS6WDF1</accession>
<proteinExistence type="predicted"/>
<reference evidence="1 2" key="1">
    <citation type="submission" date="2021-05" db="EMBL/GenBank/DDBJ databases">
        <title>Phylogenetic classification of ten novel species belonging to the genus Bifidobacterium comprising B. colchicus sp. nov., B. abeli sp. nov., B. bicoloris sp. nov., B. guerezis sp. nov., B. rosaliae sp. nov., B. santillanensis sp. nov., B. argentati sp. nov., B. amazzoni sp. nov., B. pluviali sp. nov., and B. pinnaculum sp. nov.</title>
        <authorList>
            <person name="Lugli G.A."/>
            <person name="Ruiz Garcia L."/>
            <person name="Margolles A."/>
            <person name="Ventura M."/>
        </authorList>
    </citation>
    <scope>NUCLEOTIDE SEQUENCE [LARGE SCALE GENOMIC DNA]</scope>
    <source>
        <strain evidence="1 2">6T3</strain>
    </source>
</reference>
<comment type="caution">
    <text evidence="1">The sequence shown here is derived from an EMBL/GenBank/DDBJ whole genome shotgun (WGS) entry which is preliminary data.</text>
</comment>
<dbReference type="RefSeq" id="WP_219083229.1">
    <property type="nucleotide sequence ID" value="NZ_JAHBBD010000035.1"/>
</dbReference>
<protein>
    <submittedName>
        <fullName evidence="1">Uncharacterized protein</fullName>
    </submittedName>
</protein>
<gene>
    <name evidence="1" type="ORF">KIH73_10360</name>
</gene>
<sequence length="82" mass="9446">MKLSDSDVDSPSVLHNFKDDVQNVLDYLNDEPIPTCDVNFSERDLAEWSKLPKYYQNQLESRCNDVVQSEIELIDVIENGVL</sequence>
<organism evidence="1 2">
    <name type="scientific">Bifidobacterium phasiani</name>
    <dbReference type="NCBI Taxonomy" id="2834431"/>
    <lineage>
        <taxon>Bacteria</taxon>
        <taxon>Bacillati</taxon>
        <taxon>Actinomycetota</taxon>
        <taxon>Actinomycetes</taxon>
        <taxon>Bifidobacteriales</taxon>
        <taxon>Bifidobacteriaceae</taxon>
        <taxon>Bifidobacterium</taxon>
    </lineage>
</organism>